<dbReference type="GO" id="GO:0030313">
    <property type="term" value="C:cell envelope"/>
    <property type="evidence" value="ECO:0007669"/>
    <property type="project" value="UniProtKB-SubCell"/>
</dbReference>
<accession>Q7MR94</accession>
<protein>
    <submittedName>
        <fullName evidence="7">THIOREDOXIN</fullName>
    </submittedName>
</protein>
<evidence type="ECO:0000259" key="6">
    <source>
        <dbReference type="PROSITE" id="PS51352"/>
    </source>
</evidence>
<feature type="chain" id="PRO_5004288647" evidence="5">
    <location>
        <begin position="22"/>
        <end position="160"/>
    </location>
</feature>
<dbReference type="PROSITE" id="PS51257">
    <property type="entry name" value="PROKAR_LIPOPROTEIN"/>
    <property type="match status" value="1"/>
</dbReference>
<dbReference type="InterPro" id="IPR017937">
    <property type="entry name" value="Thioredoxin_CS"/>
</dbReference>
<dbReference type="InterPro" id="IPR050553">
    <property type="entry name" value="Thioredoxin_ResA/DsbE_sf"/>
</dbReference>
<dbReference type="PANTHER" id="PTHR42852:SF6">
    <property type="entry name" value="THIOL:DISULFIDE INTERCHANGE PROTEIN DSBE"/>
    <property type="match status" value="1"/>
</dbReference>
<dbReference type="STRING" id="273121.WS1558"/>
<feature type="signal peptide" evidence="5">
    <location>
        <begin position="1"/>
        <end position="21"/>
    </location>
</feature>
<comment type="subcellular location">
    <subcellularLocation>
        <location evidence="1">Cell envelope</location>
    </subcellularLocation>
</comment>
<evidence type="ECO:0000256" key="3">
    <source>
        <dbReference type="ARBA" id="ARBA00023157"/>
    </source>
</evidence>
<dbReference type="InterPro" id="IPR036249">
    <property type="entry name" value="Thioredoxin-like_sf"/>
</dbReference>
<dbReference type="GO" id="GO:0016491">
    <property type="term" value="F:oxidoreductase activity"/>
    <property type="evidence" value="ECO:0007669"/>
    <property type="project" value="InterPro"/>
</dbReference>
<dbReference type="KEGG" id="wsu:WS1558"/>
<keyword evidence="8" id="KW-1185">Reference proteome</keyword>
<sequence>MRFFGVGAALFLALWLGGCNPQGVALGESAPEISTKNLQGEAVKLENYRGKAVVLRFWAKGCASCVKEMPFLEELWREHEEELVILAINAQDSSREMEAFKEQYHLGYPLLKDDLDITTKRYGVVAIPTMFLIDKEGRLRDKIYGEQPWASTRGRILGIL</sequence>
<dbReference type="Gene3D" id="3.40.30.10">
    <property type="entry name" value="Glutaredoxin"/>
    <property type="match status" value="1"/>
</dbReference>
<gene>
    <name evidence="7" type="ordered locus">WS1558</name>
</gene>
<dbReference type="HOGENOM" id="CLU_042529_11_2_7"/>
<evidence type="ECO:0000256" key="2">
    <source>
        <dbReference type="ARBA" id="ARBA00022748"/>
    </source>
</evidence>
<dbReference type="AlphaFoldDB" id="Q7MR94"/>
<name>Q7MR94_WOLSU</name>
<dbReference type="PROSITE" id="PS51352">
    <property type="entry name" value="THIOREDOXIN_2"/>
    <property type="match status" value="1"/>
</dbReference>
<keyword evidence="3" id="KW-1015">Disulfide bond</keyword>
<dbReference type="EMBL" id="BX571661">
    <property type="protein sequence ID" value="CAE10601.1"/>
    <property type="molecule type" value="Genomic_DNA"/>
</dbReference>
<proteinExistence type="predicted"/>
<dbReference type="eggNOG" id="COG0526">
    <property type="taxonomic scope" value="Bacteria"/>
</dbReference>
<keyword evidence="4" id="KW-0676">Redox-active center</keyword>
<keyword evidence="5" id="KW-0732">Signal</keyword>
<keyword evidence="2" id="KW-0201">Cytochrome c-type biogenesis</keyword>
<evidence type="ECO:0000313" key="8">
    <source>
        <dbReference type="Proteomes" id="UP000000422"/>
    </source>
</evidence>
<evidence type="ECO:0000256" key="1">
    <source>
        <dbReference type="ARBA" id="ARBA00004196"/>
    </source>
</evidence>
<dbReference type="SUPFAM" id="SSF52833">
    <property type="entry name" value="Thioredoxin-like"/>
    <property type="match status" value="1"/>
</dbReference>
<dbReference type="PANTHER" id="PTHR42852">
    <property type="entry name" value="THIOL:DISULFIDE INTERCHANGE PROTEIN DSBE"/>
    <property type="match status" value="1"/>
</dbReference>
<feature type="domain" description="Thioredoxin" evidence="6">
    <location>
        <begin position="24"/>
        <end position="160"/>
    </location>
</feature>
<dbReference type="InterPro" id="IPR000866">
    <property type="entry name" value="AhpC/TSA"/>
</dbReference>
<evidence type="ECO:0000256" key="4">
    <source>
        <dbReference type="ARBA" id="ARBA00023284"/>
    </source>
</evidence>
<dbReference type="GO" id="GO:0017004">
    <property type="term" value="P:cytochrome complex assembly"/>
    <property type="evidence" value="ECO:0007669"/>
    <property type="project" value="UniProtKB-KW"/>
</dbReference>
<dbReference type="GO" id="GO:0016209">
    <property type="term" value="F:antioxidant activity"/>
    <property type="evidence" value="ECO:0007669"/>
    <property type="project" value="InterPro"/>
</dbReference>
<reference evidence="7 8" key="1">
    <citation type="journal article" date="2003" name="Proc. Natl. Acad. Sci. U.S.A.">
        <title>Complete genome sequence and analysis of Wolinella succinogenes.</title>
        <authorList>
            <person name="Baar C."/>
            <person name="Eppinger M."/>
            <person name="Raddatz G."/>
            <person name="Simon JM."/>
            <person name="Lanz C."/>
            <person name="Klimmek O."/>
            <person name="Nandakumar R."/>
            <person name="Gross R."/>
            <person name="Rosinus A."/>
            <person name="Keller H."/>
            <person name="Jagtap P."/>
            <person name="Linke B."/>
            <person name="Meyer F."/>
            <person name="Lederer H."/>
            <person name="Schuster S.C."/>
        </authorList>
    </citation>
    <scope>NUCLEOTIDE SEQUENCE [LARGE SCALE GENOMIC DNA]</scope>
    <source>
        <strain evidence="8">ATCC 29543 / DSM 1740 / CCUG 13145 / JCM 31913 / LMG 7466 / NCTC 11488 / FDC 602W</strain>
    </source>
</reference>
<evidence type="ECO:0000256" key="5">
    <source>
        <dbReference type="SAM" id="SignalP"/>
    </source>
</evidence>
<dbReference type="PROSITE" id="PS00194">
    <property type="entry name" value="THIOREDOXIN_1"/>
    <property type="match status" value="1"/>
</dbReference>
<dbReference type="DNASU" id="2553629"/>
<dbReference type="CDD" id="cd02966">
    <property type="entry name" value="TlpA_like_family"/>
    <property type="match status" value="1"/>
</dbReference>
<organism evidence="8">
    <name type="scientific">Wolinella succinogenes (strain ATCC 29543 / DSM 1740 / CCUG 13145 / JCM 31913 / LMG 7466 / NCTC 11488 / FDC 602W)</name>
    <name type="common">Vibrio succinogenes</name>
    <dbReference type="NCBI Taxonomy" id="273121"/>
    <lineage>
        <taxon>Bacteria</taxon>
        <taxon>Pseudomonadati</taxon>
        <taxon>Campylobacterota</taxon>
        <taxon>Epsilonproteobacteria</taxon>
        <taxon>Campylobacterales</taxon>
        <taxon>Helicobacteraceae</taxon>
        <taxon>Wolinella</taxon>
    </lineage>
</organism>
<dbReference type="RefSeq" id="WP_011139385.1">
    <property type="nucleotide sequence ID" value="NC_005090.1"/>
</dbReference>
<dbReference type="Pfam" id="PF00578">
    <property type="entry name" value="AhpC-TSA"/>
    <property type="match status" value="1"/>
</dbReference>
<evidence type="ECO:0000313" key="7">
    <source>
        <dbReference type="EMBL" id="CAE10601.1"/>
    </source>
</evidence>
<dbReference type="Proteomes" id="UP000000422">
    <property type="component" value="Chromosome"/>
</dbReference>
<dbReference type="InterPro" id="IPR013766">
    <property type="entry name" value="Thioredoxin_domain"/>
</dbReference>